<evidence type="ECO:0000313" key="3">
    <source>
        <dbReference type="Proteomes" id="UP000481153"/>
    </source>
</evidence>
<protein>
    <submittedName>
        <fullName evidence="2">Uncharacterized protein</fullName>
    </submittedName>
</protein>
<dbReference type="Proteomes" id="UP000481153">
    <property type="component" value="Unassembled WGS sequence"/>
</dbReference>
<evidence type="ECO:0000313" key="2">
    <source>
        <dbReference type="EMBL" id="KAF0732361.1"/>
    </source>
</evidence>
<evidence type="ECO:0000256" key="1">
    <source>
        <dbReference type="SAM" id="MobiDB-lite"/>
    </source>
</evidence>
<feature type="region of interest" description="Disordered" evidence="1">
    <location>
        <begin position="55"/>
        <end position="74"/>
    </location>
</feature>
<feature type="region of interest" description="Disordered" evidence="1">
    <location>
        <begin position="1"/>
        <end position="50"/>
    </location>
</feature>
<comment type="caution">
    <text evidence="2">The sequence shown here is derived from an EMBL/GenBank/DDBJ whole genome shotgun (WGS) entry which is preliminary data.</text>
</comment>
<reference evidence="2 3" key="1">
    <citation type="submission" date="2019-07" db="EMBL/GenBank/DDBJ databases">
        <title>Genomics analysis of Aphanomyces spp. identifies a new class of oomycete effector associated with host adaptation.</title>
        <authorList>
            <person name="Gaulin E."/>
        </authorList>
    </citation>
    <scope>NUCLEOTIDE SEQUENCE [LARGE SCALE GENOMIC DNA]</scope>
    <source>
        <strain evidence="2 3">ATCC 201684</strain>
    </source>
</reference>
<feature type="region of interest" description="Disordered" evidence="1">
    <location>
        <begin position="238"/>
        <end position="268"/>
    </location>
</feature>
<dbReference type="AlphaFoldDB" id="A0A6G0WXX6"/>
<dbReference type="EMBL" id="VJMJ01000135">
    <property type="protein sequence ID" value="KAF0732361.1"/>
    <property type="molecule type" value="Genomic_DNA"/>
</dbReference>
<organism evidence="2 3">
    <name type="scientific">Aphanomyces euteiches</name>
    <dbReference type="NCBI Taxonomy" id="100861"/>
    <lineage>
        <taxon>Eukaryota</taxon>
        <taxon>Sar</taxon>
        <taxon>Stramenopiles</taxon>
        <taxon>Oomycota</taxon>
        <taxon>Saprolegniomycetes</taxon>
        <taxon>Saprolegniales</taxon>
        <taxon>Verrucalvaceae</taxon>
        <taxon>Aphanomyces</taxon>
    </lineage>
</organism>
<sequence length="403" mass="43590">MTSFMKWKKQTSVLSNQEEDEEAAKENEGGMHPNTPPPARSKRSNSFYALFSKEKAAAPVDDAPTPQNNLSLVDGKDNQLESELETPSLLKPQKNDKKSASSSSSTNFFQGTNKWIETTKRRLSSASAAVIPRRASPVSPNVDTERYVGEYVHTAGGAGVVTEVKNDGSAVVRLVSSEYVNCSMVVVENGGEIEQIPALPQDTVITIEGVGTVINYNPKTKEYTIETLEKTVHTLPVDQVHPMEKNDADETSTSTSTASSTSTSSAPLRSSFLQKMSKFPQLLRNRSLGTHNGVKYHAGQAVMTDFGDGIVVSVHPSSPNTRPVIVVQMSFGGTAFLQVDAIKQGLKASVGDSVQTRFGHGTVIAVPEEQVFLVNVDGEEIYVHASEVTKDGPKIGLFKLFKK</sequence>
<feature type="region of interest" description="Disordered" evidence="1">
    <location>
        <begin position="79"/>
        <end position="108"/>
    </location>
</feature>
<proteinExistence type="predicted"/>
<name>A0A6G0WXX6_9STRA</name>
<keyword evidence="3" id="KW-1185">Reference proteome</keyword>
<feature type="compositionally biased region" description="Low complexity" evidence="1">
    <location>
        <begin position="251"/>
        <end position="266"/>
    </location>
</feature>
<dbReference type="VEuPathDB" id="FungiDB:AeMF1_013475"/>
<gene>
    <name evidence="2" type="ORF">Ae201684_010646</name>
</gene>
<accession>A0A6G0WXX6</accession>